<organism evidence="1 2">
    <name type="scientific">Diphasiastrum complanatum</name>
    <name type="common">Issler's clubmoss</name>
    <name type="synonym">Lycopodium complanatum</name>
    <dbReference type="NCBI Taxonomy" id="34168"/>
    <lineage>
        <taxon>Eukaryota</taxon>
        <taxon>Viridiplantae</taxon>
        <taxon>Streptophyta</taxon>
        <taxon>Embryophyta</taxon>
        <taxon>Tracheophyta</taxon>
        <taxon>Lycopodiopsida</taxon>
        <taxon>Lycopodiales</taxon>
        <taxon>Lycopodiaceae</taxon>
        <taxon>Lycopodioideae</taxon>
        <taxon>Diphasiastrum</taxon>
    </lineage>
</organism>
<reference evidence="2" key="1">
    <citation type="journal article" date="2024" name="Proc. Natl. Acad. Sci. U.S.A.">
        <title>Extraordinary preservation of gene collinearity over three hundred million years revealed in homosporous lycophytes.</title>
        <authorList>
            <person name="Li C."/>
            <person name="Wickell D."/>
            <person name="Kuo L.Y."/>
            <person name="Chen X."/>
            <person name="Nie B."/>
            <person name="Liao X."/>
            <person name="Peng D."/>
            <person name="Ji J."/>
            <person name="Jenkins J."/>
            <person name="Williams M."/>
            <person name="Shu S."/>
            <person name="Plott C."/>
            <person name="Barry K."/>
            <person name="Rajasekar S."/>
            <person name="Grimwood J."/>
            <person name="Han X."/>
            <person name="Sun S."/>
            <person name="Hou Z."/>
            <person name="He W."/>
            <person name="Dai G."/>
            <person name="Sun C."/>
            <person name="Schmutz J."/>
            <person name="Leebens-Mack J.H."/>
            <person name="Li F.W."/>
            <person name="Wang L."/>
        </authorList>
    </citation>
    <scope>NUCLEOTIDE SEQUENCE [LARGE SCALE GENOMIC DNA]</scope>
    <source>
        <strain evidence="2">cv. PW_Plant_1</strain>
    </source>
</reference>
<sequence>MIFKTPFSPHSGRYSGGLISEGAGDRDRYVSGESPKIYDQLKRDSRPADIPSGALNADDFHAPERHLVLVAVRLAILEKAASGLGMIAFIWATVVLLGGFVSTLSSYDFRLISALLLTEGTRIFSRSQEIEWQHAGSRTYTLLTSLKRASSIFYEKGSDVLLKSVDAVRSTFANWFYKLPASTSHNAKFDSAEQQVQHVAKSQKTQNNKASHRNPVFAKRSRSRASLPLIPYASLFDARTISRILYLLQLASASVNIGFSISRLISQKYGGDTTDKATRNRNFAINIFYGLALSEATIFLIERAYWEFKIRWRKLLKQVNEKCHFGDEHLEMMTQFFYDVYSNCLNGSVFHGLDMDLVQHAITKIQSSIGVEQLGGVRMLCAFVTKDISAEHTLRRIGTTLGAVDRLMEMLTWKSKHERQVRTAAAFIITRLVRNQNNCYRVVSMPGGLDAIVSLLIEEEEESRGTGNVSFWAPKDLKLFGLKILKNLANVRSNHVQLGNARGLLHILISSIEVKSMAELKNTDEVIEMKVFKKSLQLLRQLATRTGYSGEYLRAEISKSVYVLRHLRDILEYGSSHLLLQEYSVDILTSLALDGNMREKIGSTGGIIRNLLALFFKDKLVEEKGHDFIVCLKAGEALHLLVVQSPKNCLRMIYLDDVCSREGSSKTLRDFISSLGGHPKASTCAANTLRSLCVYLDETAKHEIAGSVPNVSRMAVNSQGKQQEAFLGLAACTIPLLQSSEFNILFTEDFDKHTFVKKFMSFVPDLSSCPRLPRIRRHSVELANALMLQDTFFLQAFTREGLTKYLAIMLDTMSDVENYYTYSGAVGLTLHSQTMEELIHKSMRLLHKK</sequence>
<dbReference type="Proteomes" id="UP001162992">
    <property type="component" value="Chromosome 14"/>
</dbReference>
<accession>A0ACC2BNR7</accession>
<dbReference type="EMBL" id="CM055105">
    <property type="protein sequence ID" value="KAJ7531047.1"/>
    <property type="molecule type" value="Genomic_DNA"/>
</dbReference>
<name>A0ACC2BNR7_DIPCM</name>
<keyword evidence="2" id="KW-1185">Reference proteome</keyword>
<gene>
    <name evidence="1" type="ORF">O6H91_14G030300</name>
</gene>
<evidence type="ECO:0000313" key="1">
    <source>
        <dbReference type="EMBL" id="KAJ7531047.1"/>
    </source>
</evidence>
<proteinExistence type="predicted"/>
<protein>
    <submittedName>
        <fullName evidence="1">Uncharacterized protein</fullName>
    </submittedName>
</protein>
<evidence type="ECO:0000313" key="2">
    <source>
        <dbReference type="Proteomes" id="UP001162992"/>
    </source>
</evidence>
<comment type="caution">
    <text evidence="1">The sequence shown here is derived from an EMBL/GenBank/DDBJ whole genome shotgun (WGS) entry which is preliminary data.</text>
</comment>